<accession>A0A2X4WVI5</accession>
<name>A0A2X4WVI5_LEDLE</name>
<dbReference type="AlphaFoldDB" id="A0A2X4WVI5"/>
<dbReference type="KEGG" id="blen:NCTC4824_03379"/>
<proteinExistence type="predicted"/>
<protein>
    <recommendedName>
        <fullName evidence="1">DUF4166 domain-containing protein</fullName>
    </recommendedName>
</protein>
<evidence type="ECO:0000313" key="3">
    <source>
        <dbReference type="Proteomes" id="UP000249134"/>
    </source>
</evidence>
<dbReference type="Pfam" id="PF13761">
    <property type="entry name" value="DUF4166"/>
    <property type="match status" value="1"/>
</dbReference>
<sequence length="201" mass="23224">MSIYRKVMGEDFLRLHPMLQKRYELQFFHANGIMQKIQSGPRFLFPLILIGVRRKLLFPEYGQNIPFEITNTARIGPNGDAQVHWERIFYFAKKKRYFNALMSLDAKRLIIKDYLGEPSLVYSDLVLEATPDGHLRIESKNQRLVLGRVEIPLPTFLQGLASVTEKYIDDKGVFQIDVIVKNPLVGTIFAYEGEFIANDIS</sequence>
<feature type="domain" description="DUF4166" evidence="1">
    <location>
        <begin position="15"/>
        <end position="195"/>
    </location>
</feature>
<organism evidence="2 3">
    <name type="scientific">Lederbergia lenta</name>
    <name type="common">Bacillus lentus</name>
    <dbReference type="NCBI Taxonomy" id="1467"/>
    <lineage>
        <taxon>Bacteria</taxon>
        <taxon>Bacillati</taxon>
        <taxon>Bacillota</taxon>
        <taxon>Bacilli</taxon>
        <taxon>Bacillales</taxon>
        <taxon>Bacillaceae</taxon>
        <taxon>Lederbergia</taxon>
    </lineage>
</organism>
<dbReference type="STRING" id="1348624.GCA_001591545_02400"/>
<evidence type="ECO:0000259" key="1">
    <source>
        <dbReference type="Pfam" id="PF13761"/>
    </source>
</evidence>
<reference evidence="2 3" key="1">
    <citation type="submission" date="2018-06" db="EMBL/GenBank/DDBJ databases">
        <authorList>
            <consortium name="Pathogen Informatics"/>
            <person name="Doyle S."/>
        </authorList>
    </citation>
    <scope>NUCLEOTIDE SEQUENCE [LARGE SCALE GENOMIC DNA]</scope>
    <source>
        <strain evidence="2 3">NCTC4824</strain>
    </source>
</reference>
<evidence type="ECO:0000313" key="2">
    <source>
        <dbReference type="EMBL" id="SQI61710.1"/>
    </source>
</evidence>
<dbReference type="RefSeq" id="WP_066141931.1">
    <property type="nucleotide sequence ID" value="NZ_CBCSGM010000003.1"/>
</dbReference>
<dbReference type="InterPro" id="IPR025311">
    <property type="entry name" value="DUF4166"/>
</dbReference>
<dbReference type="EMBL" id="LS483476">
    <property type="protein sequence ID" value="SQI61710.1"/>
    <property type="molecule type" value="Genomic_DNA"/>
</dbReference>
<keyword evidence="3" id="KW-1185">Reference proteome</keyword>
<dbReference type="Proteomes" id="UP000249134">
    <property type="component" value="Chromosome 1"/>
</dbReference>
<gene>
    <name evidence="2" type="ORF">NCTC4824_03379</name>
</gene>